<name>A0A9X1SW19_9ACTN</name>
<feature type="domain" description="Smf/DprA SLOG" evidence="2">
    <location>
        <begin position="92"/>
        <end position="273"/>
    </location>
</feature>
<evidence type="ECO:0000259" key="2">
    <source>
        <dbReference type="Pfam" id="PF02481"/>
    </source>
</evidence>
<accession>A0A9X1SW19</accession>
<protein>
    <submittedName>
        <fullName evidence="3">DNA-protecting protein DprA</fullName>
    </submittedName>
</protein>
<evidence type="ECO:0000313" key="3">
    <source>
        <dbReference type="EMBL" id="MCD5313480.1"/>
    </source>
</evidence>
<dbReference type="SUPFAM" id="SSF102405">
    <property type="entry name" value="MCP/YpsA-like"/>
    <property type="match status" value="1"/>
</dbReference>
<keyword evidence="4" id="KW-1185">Reference proteome</keyword>
<dbReference type="EMBL" id="JAJOMB010000012">
    <property type="protein sequence ID" value="MCD5313480.1"/>
    <property type="molecule type" value="Genomic_DNA"/>
</dbReference>
<dbReference type="PANTHER" id="PTHR43022:SF1">
    <property type="entry name" value="PROTEIN SMF"/>
    <property type="match status" value="1"/>
</dbReference>
<dbReference type="Pfam" id="PF02481">
    <property type="entry name" value="DNA_processg_A"/>
    <property type="match status" value="1"/>
</dbReference>
<dbReference type="InterPro" id="IPR003488">
    <property type="entry name" value="DprA"/>
</dbReference>
<evidence type="ECO:0000256" key="1">
    <source>
        <dbReference type="ARBA" id="ARBA00006525"/>
    </source>
</evidence>
<evidence type="ECO:0000313" key="4">
    <source>
        <dbReference type="Proteomes" id="UP001138997"/>
    </source>
</evidence>
<dbReference type="Gene3D" id="3.40.50.450">
    <property type="match status" value="1"/>
</dbReference>
<dbReference type="AlphaFoldDB" id="A0A9X1SW19"/>
<dbReference type="RefSeq" id="WP_231444715.1">
    <property type="nucleotide sequence ID" value="NZ_JAJOMB010000012.1"/>
</dbReference>
<proteinExistence type="inferred from homology"/>
<dbReference type="Proteomes" id="UP001138997">
    <property type="component" value="Unassembled WGS sequence"/>
</dbReference>
<dbReference type="PANTHER" id="PTHR43022">
    <property type="entry name" value="PROTEIN SMF"/>
    <property type="match status" value="1"/>
</dbReference>
<reference evidence="3" key="1">
    <citation type="submission" date="2021-11" db="EMBL/GenBank/DDBJ databases">
        <title>Streptomyces corallinus and Kineosporia corallina sp. nov., two new coral-derived marine actinobacteria.</title>
        <authorList>
            <person name="Buangrab K."/>
            <person name="Sutthacheep M."/>
            <person name="Yeemin T."/>
            <person name="Harunari E."/>
            <person name="Igarashi Y."/>
            <person name="Sripreechasak P."/>
            <person name="Kanchanasin P."/>
            <person name="Tanasupawat S."/>
            <person name="Phongsopitanun W."/>
        </authorList>
    </citation>
    <scope>NUCLEOTIDE SEQUENCE</scope>
    <source>
        <strain evidence="3">JCM 31032</strain>
    </source>
</reference>
<sequence length="317" mass="33870">MSFSAVAAPPRLVRMESECRREQIAVVALLRSRPQGLVLAQVAGRILECGSAVGLWEELTGDALLADPAQVNALEEAEAEVDGWAAAGISLSTILDAEYPQRLRAVHEAPALLFSRGRLLGKDRAVSVVGSRKASAEGLRRASAIAQFLVGEGLTVLSGLAEGIDTAAHTAALENGGRTVAVIGTGIQRHFPAQNRELQEAIAERGLLLSQFWPDVPGARHTFPLRNATMSGYGMATVVVEAGEKSGARIQARVAVEHGRQVVLTDLVVQQNQWARDLIGRPGVHQVGSLDEVAQTIRRIVEDYDKARAAVRSLLSF</sequence>
<dbReference type="GO" id="GO:0009294">
    <property type="term" value="P:DNA-mediated transformation"/>
    <property type="evidence" value="ECO:0007669"/>
    <property type="project" value="InterPro"/>
</dbReference>
<gene>
    <name evidence="3" type="ORF">LR394_21460</name>
</gene>
<comment type="similarity">
    <text evidence="1">Belongs to the DprA/Smf family.</text>
</comment>
<comment type="caution">
    <text evidence="3">The sequence shown here is derived from an EMBL/GenBank/DDBJ whole genome shotgun (WGS) entry which is preliminary data.</text>
</comment>
<organism evidence="3 4">
    <name type="scientific">Kineosporia babensis</name>
    <dbReference type="NCBI Taxonomy" id="499548"/>
    <lineage>
        <taxon>Bacteria</taxon>
        <taxon>Bacillati</taxon>
        <taxon>Actinomycetota</taxon>
        <taxon>Actinomycetes</taxon>
        <taxon>Kineosporiales</taxon>
        <taxon>Kineosporiaceae</taxon>
        <taxon>Kineosporia</taxon>
    </lineage>
</organism>
<dbReference type="InterPro" id="IPR057666">
    <property type="entry name" value="DrpA_SLOG"/>
</dbReference>